<gene>
    <name evidence="4" type="ORF">PLOB_00026902</name>
</gene>
<name>A0ABN8RS94_9CNID</name>
<accession>A0ABN8RS94</accession>
<dbReference type="InterPro" id="IPR042460">
    <property type="entry name" value="DCN1-like_PONY"/>
</dbReference>
<dbReference type="SUPFAM" id="SSF46934">
    <property type="entry name" value="UBA-like"/>
    <property type="match status" value="1"/>
</dbReference>
<evidence type="ECO:0000313" key="5">
    <source>
        <dbReference type="Proteomes" id="UP001159405"/>
    </source>
</evidence>
<dbReference type="Pfam" id="PF14555">
    <property type="entry name" value="UBA_4"/>
    <property type="match status" value="1"/>
</dbReference>
<dbReference type="InterPro" id="IPR014764">
    <property type="entry name" value="DCN-prot"/>
</dbReference>
<feature type="domain" description="DCUN1" evidence="3">
    <location>
        <begin position="73"/>
        <end position="261"/>
    </location>
</feature>
<comment type="function">
    <text evidence="2">Neddylation of cullins play an essential role in the regulation of SCF-type complexes activity.</text>
</comment>
<organism evidence="4 5">
    <name type="scientific">Porites lobata</name>
    <dbReference type="NCBI Taxonomy" id="104759"/>
    <lineage>
        <taxon>Eukaryota</taxon>
        <taxon>Metazoa</taxon>
        <taxon>Cnidaria</taxon>
        <taxon>Anthozoa</taxon>
        <taxon>Hexacorallia</taxon>
        <taxon>Scleractinia</taxon>
        <taxon>Fungiina</taxon>
        <taxon>Poritidae</taxon>
        <taxon>Porites</taxon>
    </lineage>
</organism>
<evidence type="ECO:0000313" key="4">
    <source>
        <dbReference type="EMBL" id="CAH3182341.1"/>
    </source>
</evidence>
<comment type="caution">
    <text evidence="4">The sequence shown here is derived from an EMBL/GenBank/DDBJ whole genome shotgun (WGS) entry which is preliminary data.</text>
</comment>
<keyword evidence="1" id="KW-0833">Ubl conjugation pathway</keyword>
<dbReference type="PANTHER" id="PTHR12281:SF32">
    <property type="entry name" value="DCN1-LIKE PROTEIN"/>
    <property type="match status" value="1"/>
</dbReference>
<evidence type="ECO:0000256" key="1">
    <source>
        <dbReference type="ARBA" id="ARBA00022786"/>
    </source>
</evidence>
<dbReference type="PROSITE" id="PS51229">
    <property type="entry name" value="DCUN1"/>
    <property type="match status" value="1"/>
</dbReference>
<dbReference type="EMBL" id="CALNXK010000320">
    <property type="protein sequence ID" value="CAH3182341.1"/>
    <property type="molecule type" value="Genomic_DNA"/>
</dbReference>
<dbReference type="Gene3D" id="1.10.238.200">
    <property type="entry name" value="Cullin, PONY binding domain"/>
    <property type="match status" value="1"/>
</dbReference>
<dbReference type="Gene3D" id="1.10.238.10">
    <property type="entry name" value="EF-hand"/>
    <property type="match status" value="1"/>
</dbReference>
<dbReference type="Pfam" id="PF03556">
    <property type="entry name" value="Cullin_binding"/>
    <property type="match status" value="1"/>
</dbReference>
<sequence length="271" mass="31929">MIRRTNFGWLCDVEMNRLKSSQRDKVRQFISFTETNEKTAINCLSQNDWRLEVASDSYFQNPERYFIDTKPLVDKKRISHLFDRYKDPSDDDKIMAEGIGRFCEDLKLDPTSLKVLIIAWKFRAATQCEFTRKEFIDGMVDLGCDSIDKLRSKLPSLEADLRDSSKFKDLYQFTFNFAKNPGQKSLDLDMSIAYWNIVLNGRFKFLDIWCEFLMFHHKRAISKDTWNLLLDFSNMIEDDMSNYDEEGAWPVLIDEFVEYAKPKVTGKQTTV</sequence>
<dbReference type="Proteomes" id="UP001159405">
    <property type="component" value="Unassembled WGS sequence"/>
</dbReference>
<evidence type="ECO:0000256" key="2">
    <source>
        <dbReference type="RuleBase" id="RU410713"/>
    </source>
</evidence>
<dbReference type="InterPro" id="IPR009060">
    <property type="entry name" value="UBA-like_sf"/>
</dbReference>
<dbReference type="InterPro" id="IPR005176">
    <property type="entry name" value="PONY_dom"/>
</dbReference>
<dbReference type="PANTHER" id="PTHR12281">
    <property type="entry name" value="RP42 RELATED"/>
    <property type="match status" value="1"/>
</dbReference>
<proteinExistence type="predicted"/>
<keyword evidence="5" id="KW-1185">Reference proteome</keyword>
<reference evidence="4 5" key="1">
    <citation type="submission" date="2022-05" db="EMBL/GenBank/DDBJ databases">
        <authorList>
            <consortium name="Genoscope - CEA"/>
            <person name="William W."/>
        </authorList>
    </citation>
    <scope>NUCLEOTIDE SEQUENCE [LARGE SCALE GENOMIC DNA]</scope>
</reference>
<evidence type="ECO:0000259" key="3">
    <source>
        <dbReference type="PROSITE" id="PS51229"/>
    </source>
</evidence>
<dbReference type="Gene3D" id="1.10.8.10">
    <property type="entry name" value="DNA helicase RuvA subunit, C-terminal domain"/>
    <property type="match status" value="1"/>
</dbReference>
<protein>
    <recommendedName>
        <fullName evidence="2">Defective in cullin neddylation protein</fullName>
    </recommendedName>
</protein>